<proteinExistence type="inferred from homology"/>
<keyword evidence="5" id="KW-1185">Reference proteome</keyword>
<dbReference type="PANTHER" id="PTHR35936">
    <property type="entry name" value="MEMBRANE-BOUND LYTIC MUREIN TRANSGLYCOSYLASE F"/>
    <property type="match status" value="1"/>
</dbReference>
<gene>
    <name evidence="4" type="ORF">GCM10025772_13610</name>
</gene>
<dbReference type="Gene3D" id="3.40.190.10">
    <property type="entry name" value="Periplasmic binding protein-like II"/>
    <property type="match status" value="2"/>
</dbReference>
<organism evidence="4 5">
    <name type="scientific">Ferrimonas gelatinilytica</name>
    <dbReference type="NCBI Taxonomy" id="1255257"/>
    <lineage>
        <taxon>Bacteria</taxon>
        <taxon>Pseudomonadati</taxon>
        <taxon>Pseudomonadota</taxon>
        <taxon>Gammaproteobacteria</taxon>
        <taxon>Alteromonadales</taxon>
        <taxon>Ferrimonadaceae</taxon>
        <taxon>Ferrimonas</taxon>
    </lineage>
</organism>
<comment type="caution">
    <text evidence="4">The sequence shown here is derived from an EMBL/GenBank/DDBJ whole genome shotgun (WGS) entry which is preliminary data.</text>
</comment>
<evidence type="ECO:0000256" key="1">
    <source>
        <dbReference type="ARBA" id="ARBA00010333"/>
    </source>
</evidence>
<reference evidence="5" key="1">
    <citation type="journal article" date="2019" name="Int. J. Syst. Evol. Microbiol.">
        <title>The Global Catalogue of Microorganisms (GCM) 10K type strain sequencing project: providing services to taxonomists for standard genome sequencing and annotation.</title>
        <authorList>
            <consortium name="The Broad Institute Genomics Platform"/>
            <consortium name="The Broad Institute Genome Sequencing Center for Infectious Disease"/>
            <person name="Wu L."/>
            <person name="Ma J."/>
        </authorList>
    </citation>
    <scope>NUCLEOTIDE SEQUENCE [LARGE SCALE GENOMIC DNA]</scope>
    <source>
        <strain evidence="5">JCM 18720</strain>
    </source>
</reference>
<evidence type="ECO:0000259" key="3">
    <source>
        <dbReference type="SMART" id="SM00062"/>
    </source>
</evidence>
<evidence type="ECO:0000313" key="5">
    <source>
        <dbReference type="Proteomes" id="UP001501600"/>
    </source>
</evidence>
<dbReference type="InterPro" id="IPR001638">
    <property type="entry name" value="Solute-binding_3/MltF_N"/>
</dbReference>
<dbReference type="SMART" id="SM00062">
    <property type="entry name" value="PBPb"/>
    <property type="match status" value="1"/>
</dbReference>
<dbReference type="Proteomes" id="UP001501600">
    <property type="component" value="Unassembled WGS sequence"/>
</dbReference>
<dbReference type="Pfam" id="PF00497">
    <property type="entry name" value="SBP_bac_3"/>
    <property type="match status" value="2"/>
</dbReference>
<dbReference type="CDD" id="cd01009">
    <property type="entry name" value="PBP2_YfhD_N"/>
    <property type="match status" value="1"/>
</dbReference>
<name>A0ABP9S0Z8_9GAMM</name>
<evidence type="ECO:0000256" key="2">
    <source>
        <dbReference type="ARBA" id="ARBA00022729"/>
    </source>
</evidence>
<accession>A0ABP9S0Z8</accession>
<dbReference type="PANTHER" id="PTHR35936:SF17">
    <property type="entry name" value="ARGININE-BINDING EXTRACELLULAR PROTEIN ARTP"/>
    <property type="match status" value="1"/>
</dbReference>
<dbReference type="EMBL" id="BAABLF010000007">
    <property type="protein sequence ID" value="GAA5189984.1"/>
    <property type="molecule type" value="Genomic_DNA"/>
</dbReference>
<protein>
    <submittedName>
        <fullName evidence="4">Transporter substrate-binding domain-containing protein</fullName>
    </submittedName>
</protein>
<feature type="domain" description="Solute-binding protein family 3/N-terminal" evidence="3">
    <location>
        <begin position="36"/>
        <end position="282"/>
    </location>
</feature>
<evidence type="ECO:0000313" key="4">
    <source>
        <dbReference type="EMBL" id="GAA5189984.1"/>
    </source>
</evidence>
<comment type="similarity">
    <text evidence="1">Belongs to the bacterial solute-binding protein 3 family.</text>
</comment>
<dbReference type="SUPFAM" id="SSF53850">
    <property type="entry name" value="Periplasmic binding protein-like II"/>
    <property type="match status" value="1"/>
</dbReference>
<keyword evidence="2" id="KW-0732">Signal</keyword>
<sequence length="295" mass="32741">MLGAWTLLGAAPAWAKDLEEIKEAGVLRHIGIPYAHFVASYRSLDGEQAQGFDVELIQAFARHLGVEYRYVPASWRTAVGQLTGRHAVYAEGEVVLGEAQAVEGDLVASGVTLLPWRESLVDFSDPYFPSAVWLVARSDSSMQPIVPSGDVKADIEAVKKLMAQRTVLAMRNSCLDPSLYQLELTDAEVVLPKQERQLNEMVPAILNKDAESTLLDVPDIVIALEKWPGQIKVVGPVSEVQEMGVVFRRESPQLREAFNEFLAQIRADGTYMALVNKHFPSMPYFFPDFFDPPQP</sequence>